<protein>
    <recommendedName>
        <fullName evidence="5">Secreted protein</fullName>
    </recommendedName>
</protein>
<evidence type="ECO:0000256" key="1">
    <source>
        <dbReference type="SAM" id="MobiDB-lite"/>
    </source>
</evidence>
<gene>
    <name evidence="3" type="ORF">Rcae01_04551</name>
</gene>
<evidence type="ECO:0000313" key="4">
    <source>
        <dbReference type="Proteomes" id="UP001416858"/>
    </source>
</evidence>
<evidence type="ECO:0000256" key="2">
    <source>
        <dbReference type="SAM" id="SignalP"/>
    </source>
</evidence>
<keyword evidence="2" id="KW-0732">Signal</keyword>
<name>A0ABP9VVB3_9BACT</name>
<keyword evidence="4" id="KW-1185">Reference proteome</keyword>
<dbReference type="Proteomes" id="UP001416858">
    <property type="component" value="Unassembled WGS sequence"/>
</dbReference>
<reference evidence="3 4" key="1">
    <citation type="submission" date="2024-02" db="EMBL/GenBank/DDBJ databases">
        <title>Rhodopirellula caenicola NBRC 110016.</title>
        <authorList>
            <person name="Ichikawa N."/>
            <person name="Katano-Makiyama Y."/>
            <person name="Hidaka K."/>
        </authorList>
    </citation>
    <scope>NUCLEOTIDE SEQUENCE [LARGE SCALE GENOMIC DNA]</scope>
    <source>
        <strain evidence="3 4">NBRC 110016</strain>
    </source>
</reference>
<comment type="caution">
    <text evidence="3">The sequence shown here is derived from an EMBL/GenBank/DDBJ whole genome shotgun (WGS) entry which is preliminary data.</text>
</comment>
<feature type="chain" id="PRO_5046728607" description="Secreted protein" evidence="2">
    <location>
        <begin position="23"/>
        <end position="55"/>
    </location>
</feature>
<accession>A0ABP9VVB3</accession>
<feature type="signal peptide" evidence="2">
    <location>
        <begin position="1"/>
        <end position="22"/>
    </location>
</feature>
<evidence type="ECO:0008006" key="5">
    <source>
        <dbReference type="Google" id="ProtNLM"/>
    </source>
</evidence>
<evidence type="ECO:0000313" key="3">
    <source>
        <dbReference type="EMBL" id="GAA5509082.1"/>
    </source>
</evidence>
<organism evidence="3 4">
    <name type="scientific">Novipirellula caenicola</name>
    <dbReference type="NCBI Taxonomy" id="1536901"/>
    <lineage>
        <taxon>Bacteria</taxon>
        <taxon>Pseudomonadati</taxon>
        <taxon>Planctomycetota</taxon>
        <taxon>Planctomycetia</taxon>
        <taxon>Pirellulales</taxon>
        <taxon>Pirellulaceae</taxon>
        <taxon>Novipirellula</taxon>
    </lineage>
</organism>
<proteinExistence type="predicted"/>
<feature type="region of interest" description="Disordered" evidence="1">
    <location>
        <begin position="22"/>
        <end position="55"/>
    </location>
</feature>
<feature type="compositionally biased region" description="Acidic residues" evidence="1">
    <location>
        <begin position="46"/>
        <end position="55"/>
    </location>
</feature>
<dbReference type="RefSeq" id="WP_345685850.1">
    <property type="nucleotide sequence ID" value="NZ_BAABRO010000012.1"/>
</dbReference>
<sequence>MNRLAAFSAALFLMVPMMGCGAGNTGPTADQDELSAYLDEHGDQTTPEEELVPVE</sequence>
<dbReference type="EMBL" id="BAABRO010000012">
    <property type="protein sequence ID" value="GAA5509082.1"/>
    <property type="molecule type" value="Genomic_DNA"/>
</dbReference>